<accession>A0ABD0J8M4</accession>
<sequence>MGKYASKSQWLPPEINQSHSGTSVDYHKVSARVDLDYHMECCTPGMRVTVDCDTLYTMLREQYGKGYRMIHLSRSPGELKSANQCAQIILQAFFRKSAEVRTRGRYREPITWKLHVEKSWLQTYIHYADRMSKQSRVVHTNNLVQSIARNTQNGERLISVFVTGQFEPSNQALSMSPYLGVDLFFEIPSPSPPERYMYKIALVPVRAEFRHSTALSFPDIACDWTTNLTQFLSEGWRLIDIYLDLPMVEQLRTPPNLRPRLCRPTTTDALWILEKPVSHRNDHTPLYEGTIVEHTVQVTLTSWGAQSKPDWDHVIRRMGSRGWELTCILESRSCNHLSHSAKELKSLFFFQRPLQ</sequence>
<protein>
    <submittedName>
        <fullName evidence="1">Uncharacterized protein</fullName>
    </submittedName>
</protein>
<keyword evidence="2" id="KW-1185">Reference proteome</keyword>
<gene>
    <name evidence="1" type="ORF">BaRGS_00037605</name>
</gene>
<dbReference type="EMBL" id="JACVVK020000569">
    <property type="protein sequence ID" value="KAK7465235.1"/>
    <property type="molecule type" value="Genomic_DNA"/>
</dbReference>
<organism evidence="1 2">
    <name type="scientific">Batillaria attramentaria</name>
    <dbReference type="NCBI Taxonomy" id="370345"/>
    <lineage>
        <taxon>Eukaryota</taxon>
        <taxon>Metazoa</taxon>
        <taxon>Spiralia</taxon>
        <taxon>Lophotrochozoa</taxon>
        <taxon>Mollusca</taxon>
        <taxon>Gastropoda</taxon>
        <taxon>Caenogastropoda</taxon>
        <taxon>Sorbeoconcha</taxon>
        <taxon>Cerithioidea</taxon>
        <taxon>Batillariidae</taxon>
        <taxon>Batillaria</taxon>
    </lineage>
</organism>
<reference evidence="1 2" key="1">
    <citation type="journal article" date="2023" name="Sci. Data">
        <title>Genome assembly of the Korean intertidal mud-creeper Batillaria attramentaria.</title>
        <authorList>
            <person name="Patra A.K."/>
            <person name="Ho P.T."/>
            <person name="Jun S."/>
            <person name="Lee S.J."/>
            <person name="Kim Y."/>
            <person name="Won Y.J."/>
        </authorList>
    </citation>
    <scope>NUCLEOTIDE SEQUENCE [LARGE SCALE GENOMIC DNA]</scope>
    <source>
        <strain evidence="1">Wonlab-2016</strain>
    </source>
</reference>
<evidence type="ECO:0000313" key="1">
    <source>
        <dbReference type="EMBL" id="KAK7465235.1"/>
    </source>
</evidence>
<proteinExistence type="predicted"/>
<comment type="caution">
    <text evidence="1">The sequence shown here is derived from an EMBL/GenBank/DDBJ whole genome shotgun (WGS) entry which is preliminary data.</text>
</comment>
<dbReference type="Proteomes" id="UP001519460">
    <property type="component" value="Unassembled WGS sequence"/>
</dbReference>
<dbReference type="AlphaFoldDB" id="A0ABD0J8M4"/>
<evidence type="ECO:0000313" key="2">
    <source>
        <dbReference type="Proteomes" id="UP001519460"/>
    </source>
</evidence>
<name>A0ABD0J8M4_9CAEN</name>